<reference evidence="1 2" key="1">
    <citation type="submission" date="2013-03" db="EMBL/GenBank/DDBJ databases">
        <authorList>
            <person name="Fiebig A."/>
            <person name="Goeker M."/>
            <person name="Klenk H.-P.P."/>
        </authorList>
    </citation>
    <scope>NUCLEOTIDE SEQUENCE [LARGE SCALE GENOMIC DNA]</scope>
    <source>
        <strain evidence="1 2">DSM 17492</strain>
    </source>
</reference>
<dbReference type="EMBL" id="APGJ01000006">
    <property type="protein sequence ID" value="EYD72056.1"/>
    <property type="molecule type" value="Genomic_DNA"/>
</dbReference>
<comment type="caution">
    <text evidence="1">The sequence shown here is derived from an EMBL/GenBank/DDBJ whole genome shotgun (WGS) entry which is preliminary data.</text>
</comment>
<dbReference type="PATRIC" id="fig|1122180.6.peg.2112"/>
<evidence type="ECO:0000313" key="2">
    <source>
        <dbReference type="Proteomes" id="UP000025047"/>
    </source>
</evidence>
<dbReference type="AlphaFoldDB" id="A0A017HCI3"/>
<gene>
    <name evidence="1" type="ORF">Lokhon_02128</name>
</gene>
<dbReference type="Proteomes" id="UP000025047">
    <property type="component" value="Unassembled WGS sequence"/>
</dbReference>
<dbReference type="HOGENOM" id="CLU_3063135_0_0_5"/>
<name>A0A017HCI3_9RHOB</name>
<organism evidence="1 2">
    <name type="scientific">Limimaricola hongkongensis DSM 17492</name>
    <dbReference type="NCBI Taxonomy" id="1122180"/>
    <lineage>
        <taxon>Bacteria</taxon>
        <taxon>Pseudomonadati</taxon>
        <taxon>Pseudomonadota</taxon>
        <taxon>Alphaproteobacteria</taxon>
        <taxon>Rhodobacterales</taxon>
        <taxon>Paracoccaceae</taxon>
        <taxon>Limimaricola</taxon>
    </lineage>
</organism>
<protein>
    <submittedName>
        <fullName evidence="1">Uncharacterized protein</fullName>
    </submittedName>
</protein>
<evidence type="ECO:0000313" key="1">
    <source>
        <dbReference type="EMBL" id="EYD72056.1"/>
    </source>
</evidence>
<keyword evidence="2" id="KW-1185">Reference proteome</keyword>
<sequence>MARHAYLRNGEREGRASISPFQKYACPAASAGRGTQWPGGYGKTGVAALSLGA</sequence>
<dbReference type="STRING" id="1122180.Lokhon_02128"/>
<accession>A0A017HCI3</accession>
<proteinExistence type="predicted"/>